<feature type="transmembrane region" description="Helical" evidence="1">
    <location>
        <begin position="186"/>
        <end position="206"/>
    </location>
</feature>
<dbReference type="Proteomes" id="UP000023152">
    <property type="component" value="Unassembled WGS sequence"/>
</dbReference>
<reference evidence="2 3" key="1">
    <citation type="journal article" date="2013" name="Curr. Biol.">
        <title>The Genome of the Foraminiferan Reticulomyxa filosa.</title>
        <authorList>
            <person name="Glockner G."/>
            <person name="Hulsmann N."/>
            <person name="Schleicher M."/>
            <person name="Noegel A.A."/>
            <person name="Eichinger L."/>
            <person name="Gallinger C."/>
            <person name="Pawlowski J."/>
            <person name="Sierra R."/>
            <person name="Euteneuer U."/>
            <person name="Pillet L."/>
            <person name="Moustafa A."/>
            <person name="Platzer M."/>
            <person name="Groth M."/>
            <person name="Szafranski K."/>
            <person name="Schliwa M."/>
        </authorList>
    </citation>
    <scope>NUCLEOTIDE SEQUENCE [LARGE SCALE GENOMIC DNA]</scope>
</reference>
<accession>X6LFV0</accession>
<dbReference type="EMBL" id="ASPP01043428">
    <property type="protein sequence ID" value="ETN99619.1"/>
    <property type="molecule type" value="Genomic_DNA"/>
</dbReference>
<keyword evidence="3" id="KW-1185">Reference proteome</keyword>
<protein>
    <submittedName>
        <fullName evidence="2">Uncharacterized protein</fullName>
    </submittedName>
</protein>
<proteinExistence type="predicted"/>
<gene>
    <name evidence="2" type="ORF">RFI_37851</name>
</gene>
<sequence length="245" mass="28098">MVYVAINICICSNINIPLRVAVQQRDDNPALSIIEHWDHVQGYTLNIKLNSPISEISGSNVITTYSLSKINPFFSSNSLQSSNQTSSLLEREPSIPVFEYNTPTHRDQAQTNVDYLQVNDQEDLNEVICFLSCEICILSLSLAEFSDKYNYRQSVVAIICFSIFAFIIIVIIFGVCVICAQNRELAPILVLMLSFCICEICHYFFFFDRLQQITVYYELCVGKKNNKALFYFNNEKRIITSFINK</sequence>
<keyword evidence="1" id="KW-0472">Membrane</keyword>
<name>X6LFV0_RETFI</name>
<feature type="transmembrane region" description="Helical" evidence="1">
    <location>
        <begin position="155"/>
        <end position="180"/>
    </location>
</feature>
<evidence type="ECO:0000313" key="3">
    <source>
        <dbReference type="Proteomes" id="UP000023152"/>
    </source>
</evidence>
<keyword evidence="1" id="KW-0812">Transmembrane</keyword>
<comment type="caution">
    <text evidence="2">The sequence shown here is derived from an EMBL/GenBank/DDBJ whole genome shotgun (WGS) entry which is preliminary data.</text>
</comment>
<dbReference type="AlphaFoldDB" id="X6LFV0"/>
<evidence type="ECO:0000313" key="2">
    <source>
        <dbReference type="EMBL" id="ETN99619.1"/>
    </source>
</evidence>
<organism evidence="2 3">
    <name type="scientific">Reticulomyxa filosa</name>
    <dbReference type="NCBI Taxonomy" id="46433"/>
    <lineage>
        <taxon>Eukaryota</taxon>
        <taxon>Sar</taxon>
        <taxon>Rhizaria</taxon>
        <taxon>Retaria</taxon>
        <taxon>Foraminifera</taxon>
        <taxon>Monothalamids</taxon>
        <taxon>Reticulomyxidae</taxon>
        <taxon>Reticulomyxa</taxon>
    </lineage>
</organism>
<keyword evidence="1" id="KW-1133">Transmembrane helix</keyword>
<evidence type="ECO:0000256" key="1">
    <source>
        <dbReference type="SAM" id="Phobius"/>
    </source>
</evidence>